<dbReference type="Pfam" id="PF06331">
    <property type="entry name" value="Tfb5"/>
    <property type="match status" value="1"/>
</dbReference>
<evidence type="ECO:0000313" key="10">
    <source>
        <dbReference type="Proteomes" id="UP001301350"/>
    </source>
</evidence>
<dbReference type="PANTHER" id="PTHR28580">
    <property type="entry name" value="GENERAL TRANSCRIPTION FACTOR IIH SUBUNIT 5"/>
    <property type="match status" value="1"/>
</dbReference>
<evidence type="ECO:0000256" key="7">
    <source>
        <dbReference type="ARBA" id="ARBA00023242"/>
    </source>
</evidence>
<dbReference type="GO" id="GO:0005675">
    <property type="term" value="C:transcription factor TFIIH holo complex"/>
    <property type="evidence" value="ECO:0007669"/>
    <property type="project" value="TreeGrafter"/>
</dbReference>
<evidence type="ECO:0000256" key="3">
    <source>
        <dbReference type="ARBA" id="ARBA00022763"/>
    </source>
</evidence>
<dbReference type="GO" id="GO:0006367">
    <property type="term" value="P:transcription initiation at RNA polymerase II promoter"/>
    <property type="evidence" value="ECO:0007669"/>
    <property type="project" value="UniProtKB-UniRule"/>
</dbReference>
<dbReference type="SMART" id="SM01395">
    <property type="entry name" value="Tbf5"/>
    <property type="match status" value="1"/>
</dbReference>
<dbReference type="AlphaFoldDB" id="A0AAV9ITB9"/>
<evidence type="ECO:0000256" key="6">
    <source>
        <dbReference type="ARBA" id="ARBA00023204"/>
    </source>
</evidence>
<evidence type="ECO:0000256" key="4">
    <source>
        <dbReference type="ARBA" id="ARBA00023015"/>
    </source>
</evidence>
<keyword evidence="6 8" id="KW-0234">DNA repair</keyword>
<accession>A0AAV9ITB9</accession>
<protein>
    <recommendedName>
        <fullName evidence="8">General transcription and DNA repair factor IIH subunit TFB5</fullName>
    </recommendedName>
</protein>
<organism evidence="9 10">
    <name type="scientific">Cyanidium caldarium</name>
    <name type="common">Red alga</name>
    <dbReference type="NCBI Taxonomy" id="2771"/>
    <lineage>
        <taxon>Eukaryota</taxon>
        <taxon>Rhodophyta</taxon>
        <taxon>Bangiophyceae</taxon>
        <taxon>Cyanidiales</taxon>
        <taxon>Cyanidiaceae</taxon>
        <taxon>Cyanidium</taxon>
    </lineage>
</organism>
<dbReference type="Proteomes" id="UP001301350">
    <property type="component" value="Unassembled WGS sequence"/>
</dbReference>
<keyword evidence="3 8" id="KW-0227">DNA damage</keyword>
<comment type="subcellular location">
    <subcellularLocation>
        <location evidence="1 8">Nucleus</location>
    </subcellularLocation>
</comment>
<name>A0AAV9ITB9_CYACA</name>
<evidence type="ECO:0000256" key="5">
    <source>
        <dbReference type="ARBA" id="ARBA00023163"/>
    </source>
</evidence>
<evidence type="ECO:0000256" key="8">
    <source>
        <dbReference type="RuleBase" id="RU368032"/>
    </source>
</evidence>
<reference evidence="9 10" key="1">
    <citation type="submission" date="2022-07" db="EMBL/GenBank/DDBJ databases">
        <title>Genome-wide signatures of adaptation to extreme environments.</title>
        <authorList>
            <person name="Cho C.H."/>
            <person name="Yoon H.S."/>
        </authorList>
    </citation>
    <scope>NUCLEOTIDE SEQUENCE [LARGE SCALE GENOMIC DNA]</scope>
    <source>
        <strain evidence="9 10">DBV 063 E5</strain>
    </source>
</reference>
<proteinExistence type="inferred from homology"/>
<keyword evidence="10" id="KW-1185">Reference proteome</keyword>
<evidence type="ECO:0000256" key="2">
    <source>
        <dbReference type="ARBA" id="ARBA00007470"/>
    </source>
</evidence>
<dbReference type="Gene3D" id="3.30.70.1220">
    <property type="entry name" value="TFB5-like"/>
    <property type="match status" value="1"/>
</dbReference>
<comment type="subunit">
    <text evidence="8">Component of the 7-subunit TFIIH core complex.</text>
</comment>
<comment type="function">
    <text evidence="8">In NER, TFIIH acts by opening DNA around the lesion to allow the excision of the damaged oligonucleotide and its replacement by a new DNA fragment. In transcription, TFIIH has an essential role in transcription initiation. When the pre-initiation complex (PIC) has been established, TFIIH is required for promoter opening and promoter escape.</text>
</comment>
<evidence type="ECO:0000313" key="9">
    <source>
        <dbReference type="EMBL" id="KAK4535507.1"/>
    </source>
</evidence>
<comment type="caution">
    <text evidence="9">The sequence shown here is derived from an EMBL/GenBank/DDBJ whole genome shotgun (WGS) entry which is preliminary data.</text>
</comment>
<keyword evidence="4 8" id="KW-0805">Transcription regulation</keyword>
<sequence>MVNATRGLLVQCDVPMRQYLLWIEREERFIINDLDENHLFAKQDAEERIHASVQALYEEIYYEPLEEGTAGNASRRSGKRRRIR</sequence>
<keyword evidence="5 8" id="KW-0804">Transcription</keyword>
<keyword evidence="7 8" id="KW-0539">Nucleus</keyword>
<dbReference type="SUPFAM" id="SSF142897">
    <property type="entry name" value="TFB5-like"/>
    <property type="match status" value="1"/>
</dbReference>
<dbReference type="InterPro" id="IPR009400">
    <property type="entry name" value="TFIIH_TTDA/Tfb5"/>
</dbReference>
<dbReference type="EMBL" id="JANCYW010000005">
    <property type="protein sequence ID" value="KAK4535507.1"/>
    <property type="molecule type" value="Genomic_DNA"/>
</dbReference>
<dbReference type="GO" id="GO:0000439">
    <property type="term" value="C:transcription factor TFIIH core complex"/>
    <property type="evidence" value="ECO:0007669"/>
    <property type="project" value="UniProtKB-UniRule"/>
</dbReference>
<comment type="similarity">
    <text evidence="2 8">Belongs to the TFB5 family.</text>
</comment>
<gene>
    <name evidence="9" type="ORF">CDCA_CDCA05G1532</name>
</gene>
<dbReference type="InterPro" id="IPR035935">
    <property type="entry name" value="TFB5-like_sf"/>
</dbReference>
<dbReference type="PANTHER" id="PTHR28580:SF1">
    <property type="entry name" value="GENERAL TRANSCRIPTION FACTOR IIH SUBUNIT 5"/>
    <property type="match status" value="1"/>
</dbReference>
<dbReference type="GO" id="GO:0006294">
    <property type="term" value="P:nucleotide-excision repair, preincision complex assembly"/>
    <property type="evidence" value="ECO:0007669"/>
    <property type="project" value="TreeGrafter"/>
</dbReference>
<evidence type="ECO:0000256" key="1">
    <source>
        <dbReference type="ARBA" id="ARBA00004123"/>
    </source>
</evidence>